<protein>
    <submittedName>
        <fullName evidence="2">Uncharacterized protein</fullName>
    </submittedName>
</protein>
<proteinExistence type="predicted"/>
<name>A0A0S7XST8_UNCSA</name>
<evidence type="ECO:0000313" key="2">
    <source>
        <dbReference type="EMBL" id="KPJ65479.1"/>
    </source>
</evidence>
<gene>
    <name evidence="2" type="ORF">AMJ44_10055</name>
</gene>
<evidence type="ECO:0000313" key="3">
    <source>
        <dbReference type="Proteomes" id="UP000051861"/>
    </source>
</evidence>
<reference evidence="2 3" key="1">
    <citation type="journal article" date="2015" name="Microbiome">
        <title>Genomic resolution of linkages in carbon, nitrogen, and sulfur cycling among widespread estuary sediment bacteria.</title>
        <authorList>
            <person name="Baker B.J."/>
            <person name="Lazar C.S."/>
            <person name="Teske A.P."/>
            <person name="Dick G.J."/>
        </authorList>
    </citation>
    <scope>NUCLEOTIDE SEQUENCE [LARGE SCALE GENOMIC DNA]</scope>
    <source>
        <strain evidence="2">DG_54_3</strain>
    </source>
</reference>
<organism evidence="2 3">
    <name type="scientific">candidate division WOR-1 bacterium DG_54_3</name>
    <dbReference type="NCBI Taxonomy" id="1703775"/>
    <lineage>
        <taxon>Bacteria</taxon>
        <taxon>Bacillati</taxon>
        <taxon>Saganbacteria</taxon>
    </lineage>
</organism>
<evidence type="ECO:0000256" key="1">
    <source>
        <dbReference type="SAM" id="MobiDB-lite"/>
    </source>
</evidence>
<feature type="region of interest" description="Disordered" evidence="1">
    <location>
        <begin position="407"/>
        <end position="430"/>
    </location>
</feature>
<sequence length="810" mass="89399">MSKNVIKEALAIFDYLTFKKTSQDYLRKDTKTEAGKRGMTKYAIPEWSSLTPGDKARYDAYKAKLKDYGSNKDLRKVLSEVDNDTSISNKVAVKEALVIFDYLTYKKASQDLLRPKTKTEAGKKGMTKYAIPEWPSLGSGDKAPYDKNKGKLTDHESNWDLKTVLCELNSSEKFCPAISEVKPNQAEQGKETEIKLTGNFSTYPEVPKVEFSRKDEDDNEVKDDKITVATDEDGKKKIKVSPDGKTIDLTIKVESEAVLTEGKNNKRTIMVSTPDGWLSAQAVDALSVVSGGPSVDSISPSKVWPGKENVTFTITGKNLGDVIKIRQNDLFPDVELESNNGTIVVFKPVTIRSNANLGSYEITLLGKGDQELAKVRIEVAKKPTILTPMQKAAYELQKKWGIEAKAQGGVGDFNNDPSKAPRQSQSAIRDNIPNGKFDVRVAPTILGKKGEGLIENDTVEVKANAHAGYQGHAHGSEFGEAGGGAKVKVNIADPVAAEAYGQYEFQNRDPEVPNEWLISGRSHKAKGGAAVEVDLEKTSLNLPLKAKVFGEYEHEWFKWYPKTLAASRFEGKNELVRTGAEVTLSLAKMHEGREDWRRILPDLTLFYAAIPWGRHEVPKWLPGGDSSSFESMTGHEVKVRADFKNIVDDKKAKKEERWNPYVVAGWKRTDISGWEPMEEAYGGGGVTIPGAVDIKAILGSRWNTALIEKVNNPFYAVFSFSPAEALGRWSALTLNVIYNQYESLRGNYQEIGGTLELDLLKVITGPAPEKEEYVDAQVYEEEEKTLPAAGNVAAPENAPNAVHVFTSTGQ</sequence>
<feature type="compositionally biased region" description="Polar residues" evidence="1">
    <location>
        <begin position="415"/>
        <end position="428"/>
    </location>
</feature>
<dbReference type="EMBL" id="LIZX01000114">
    <property type="protein sequence ID" value="KPJ65479.1"/>
    <property type="molecule type" value="Genomic_DNA"/>
</dbReference>
<dbReference type="AlphaFoldDB" id="A0A0S7XST8"/>
<comment type="caution">
    <text evidence="2">The sequence shown here is derived from an EMBL/GenBank/DDBJ whole genome shotgun (WGS) entry which is preliminary data.</text>
</comment>
<dbReference type="Proteomes" id="UP000051861">
    <property type="component" value="Unassembled WGS sequence"/>
</dbReference>
<accession>A0A0S7XST8</accession>